<accession>A0A9P6TGA1</accession>
<sequence length="98" mass="10764">MSVGQKLTDYPTDFNSEGEVDEGVECLTQAIHLAFLQQGKDIQTNPARHKSWWDKTALEPITVAGLLPPGGDAPEATPLATVSSPEHRNYDVQGLWIY</sequence>
<keyword evidence="2" id="KW-1185">Reference proteome</keyword>
<comment type="caution">
    <text evidence="1">The sequence shown here is derived from an EMBL/GenBank/DDBJ whole genome shotgun (WGS) entry which is preliminary data.</text>
</comment>
<proteinExistence type="predicted"/>
<evidence type="ECO:0000313" key="2">
    <source>
        <dbReference type="Proteomes" id="UP000886653"/>
    </source>
</evidence>
<protein>
    <submittedName>
        <fullName evidence="1">Uncharacterized protein</fullName>
    </submittedName>
</protein>
<dbReference type="AlphaFoldDB" id="A0A9P6TGA1"/>
<organism evidence="1 2">
    <name type="scientific">Cronartium quercuum f. sp. fusiforme G11</name>
    <dbReference type="NCBI Taxonomy" id="708437"/>
    <lineage>
        <taxon>Eukaryota</taxon>
        <taxon>Fungi</taxon>
        <taxon>Dikarya</taxon>
        <taxon>Basidiomycota</taxon>
        <taxon>Pucciniomycotina</taxon>
        <taxon>Pucciniomycetes</taxon>
        <taxon>Pucciniales</taxon>
        <taxon>Coleosporiaceae</taxon>
        <taxon>Cronartium</taxon>
    </lineage>
</organism>
<dbReference type="EMBL" id="MU167212">
    <property type="protein sequence ID" value="KAG0151551.1"/>
    <property type="molecule type" value="Genomic_DNA"/>
</dbReference>
<evidence type="ECO:0000313" key="1">
    <source>
        <dbReference type="EMBL" id="KAG0151551.1"/>
    </source>
</evidence>
<reference evidence="1" key="1">
    <citation type="submission" date="2013-11" db="EMBL/GenBank/DDBJ databases">
        <title>Genome sequence of the fusiform rust pathogen reveals effectors for host alternation and coevolution with pine.</title>
        <authorList>
            <consortium name="DOE Joint Genome Institute"/>
            <person name="Smith K."/>
            <person name="Pendleton A."/>
            <person name="Kubisiak T."/>
            <person name="Anderson C."/>
            <person name="Salamov A."/>
            <person name="Aerts A."/>
            <person name="Riley R."/>
            <person name="Clum A."/>
            <person name="Lindquist E."/>
            <person name="Ence D."/>
            <person name="Campbell M."/>
            <person name="Kronenberg Z."/>
            <person name="Feau N."/>
            <person name="Dhillon B."/>
            <person name="Hamelin R."/>
            <person name="Burleigh J."/>
            <person name="Smith J."/>
            <person name="Yandell M."/>
            <person name="Nelson C."/>
            <person name="Grigoriev I."/>
            <person name="Davis J."/>
        </authorList>
    </citation>
    <scope>NUCLEOTIDE SEQUENCE</scope>
    <source>
        <strain evidence="1">G11</strain>
    </source>
</reference>
<gene>
    <name evidence="1" type="ORF">CROQUDRAFT_86573</name>
</gene>
<name>A0A9P6TGA1_9BASI</name>
<dbReference type="Proteomes" id="UP000886653">
    <property type="component" value="Unassembled WGS sequence"/>
</dbReference>